<dbReference type="AlphaFoldDB" id="A0AAN8KMW8"/>
<evidence type="ECO:0000313" key="2">
    <source>
        <dbReference type="Proteomes" id="UP001347796"/>
    </source>
</evidence>
<dbReference type="Proteomes" id="UP001347796">
    <property type="component" value="Unassembled WGS sequence"/>
</dbReference>
<organism evidence="1 2">
    <name type="scientific">Patella caerulea</name>
    <name type="common">Rayed Mediterranean limpet</name>
    <dbReference type="NCBI Taxonomy" id="87958"/>
    <lineage>
        <taxon>Eukaryota</taxon>
        <taxon>Metazoa</taxon>
        <taxon>Spiralia</taxon>
        <taxon>Lophotrochozoa</taxon>
        <taxon>Mollusca</taxon>
        <taxon>Gastropoda</taxon>
        <taxon>Patellogastropoda</taxon>
        <taxon>Patelloidea</taxon>
        <taxon>Patellidae</taxon>
        <taxon>Patella</taxon>
    </lineage>
</organism>
<name>A0AAN8KMW8_PATCE</name>
<reference evidence="1 2" key="1">
    <citation type="submission" date="2024-01" db="EMBL/GenBank/DDBJ databases">
        <title>The genome of the rayed Mediterranean limpet Patella caerulea (Linnaeus, 1758).</title>
        <authorList>
            <person name="Anh-Thu Weber A."/>
            <person name="Halstead-Nussloch G."/>
        </authorList>
    </citation>
    <scope>NUCLEOTIDE SEQUENCE [LARGE SCALE GENOMIC DNA]</scope>
    <source>
        <strain evidence="1">AATW-2023a</strain>
        <tissue evidence="1">Whole specimen</tissue>
    </source>
</reference>
<sequence length="153" mass="17698">MAFSLTFHNILDKNIRNIYSGNQAQTTYRQSTEFHRPPVYDDRPDKKLLVQSSDYIQEYRCFIPKAQAFRSLPLPEVDEIVTRLRKPTLASTGEGKSSEDQVIEEKALTTPRYLGLKTVSKAEEDLIVQNLNRPTQMSTIRERSKSKMPEVYN</sequence>
<dbReference type="EMBL" id="JAZGQO010000001">
    <property type="protein sequence ID" value="KAK6196082.1"/>
    <property type="molecule type" value="Genomic_DNA"/>
</dbReference>
<evidence type="ECO:0000313" key="1">
    <source>
        <dbReference type="EMBL" id="KAK6196082.1"/>
    </source>
</evidence>
<accession>A0AAN8KMW8</accession>
<comment type="caution">
    <text evidence="1">The sequence shown here is derived from an EMBL/GenBank/DDBJ whole genome shotgun (WGS) entry which is preliminary data.</text>
</comment>
<protein>
    <submittedName>
        <fullName evidence="1">Uncharacterized protein</fullName>
    </submittedName>
</protein>
<proteinExistence type="predicted"/>
<gene>
    <name evidence="1" type="ORF">SNE40_001377</name>
</gene>
<keyword evidence="2" id="KW-1185">Reference proteome</keyword>